<feature type="region of interest" description="Disordered" evidence="7">
    <location>
        <begin position="611"/>
        <end position="640"/>
    </location>
</feature>
<evidence type="ECO:0000256" key="1">
    <source>
        <dbReference type="ARBA" id="ARBA00004328"/>
    </source>
</evidence>
<evidence type="ECO:0000256" key="5">
    <source>
        <dbReference type="ARBA" id="ARBA00022844"/>
    </source>
</evidence>
<dbReference type="EMBL" id="PP816682">
    <property type="protein sequence ID" value="XCH55928.1"/>
    <property type="molecule type" value="Genomic_DNA"/>
</dbReference>
<accession>A0AAU8H4M0</accession>
<dbReference type="InterPro" id="IPR004219">
    <property type="entry name" value="TTvirus_Unk"/>
</dbReference>
<dbReference type="Pfam" id="PF02956">
    <property type="entry name" value="TT_ORF1"/>
    <property type="match status" value="1"/>
</dbReference>
<keyword evidence="3 6" id="KW-1140">T=1 icosahedral capsid protein</keyword>
<comment type="subcellular location">
    <subcellularLocation>
        <location evidence="1 6">Virion</location>
    </subcellularLocation>
</comment>
<proteinExistence type="inferred from homology"/>
<name>A0AAU8H4M0_9VIRU</name>
<sequence length="668" mass="78482">MPFWRYRRSWRYRPRRRWFRTRFTRRPFQRRYWRRRRRTVRKRKLKKIRLQQWQPQFIRKLKIVGYEPLFITTSERRTNNFTCYKDSIAPHLFPGGGGFSISNFTLRGLYLKHNVLENWWTVSNDNMPLIRYCGCKLYLYRQSECDYMFLYNRQPPMTATRLTYTSSHPQAMLLHKNSKKILCKKSNKNKRNYKKLYVKPPTQMQNKWYFQKDLADMPILQTVATAASLDRMFLSSNGISTTVGFTSLDVTGMQNHNYTKEGTIGWTPQPNLLLFGIRRFTTLQATNITDLIYLGNTETLTDGTAIGSAPGSTIKDQIQAVQANNKHWGNPFDPEWHITGKILQTNKTFNEIAEHYKQYPNNKKLPETWFVIKTTFSFECRYSPQADKGINNKIYLIDLNDKTHSLDWTSASAAPNSLYTNLPIWLLLWGYLDFNRKCGEFSTIDTRYICVIYSEYLEPKDKRYFVPLDLDFLEGRSPYAEQGIIYPSDLQHWHPRIRTQVRSLNMLGSTGPGVIKLPEGTSQEAHMKYVFNFKIGGSPPPMATLTDPDKQPKYATPDNILETNSLQSPGTPIEYYLYNFDERRGQITKRAIQRMQKHQETEQTIFPITETATACPIPSKKTTQTPTDSSDEEEKETSLEEQLLLQRKQQSKLRKRINILLNRLAQFE</sequence>
<evidence type="ECO:0000256" key="6">
    <source>
        <dbReference type="RuleBase" id="RU361230"/>
    </source>
</evidence>
<keyword evidence="5 6" id="KW-0946">Virion</keyword>
<protein>
    <recommendedName>
        <fullName evidence="6">Capsid protein</fullName>
    </recommendedName>
</protein>
<keyword evidence="4 6" id="KW-0167">Capsid protein</keyword>
<evidence type="ECO:0000256" key="7">
    <source>
        <dbReference type="SAM" id="MobiDB-lite"/>
    </source>
</evidence>
<evidence type="ECO:0000256" key="4">
    <source>
        <dbReference type="ARBA" id="ARBA00022561"/>
    </source>
</evidence>
<organism evidence="8">
    <name type="scientific">Betatorquevirus homini27</name>
    <dbReference type="NCBI Taxonomy" id="3052014"/>
    <lineage>
        <taxon>Viruses</taxon>
        <taxon>Monodnaviria</taxon>
        <taxon>Shotokuvirae</taxon>
        <taxon>Commensaviricota</taxon>
        <taxon>Cardeaviricetes</taxon>
        <taxon>Sanitavirales</taxon>
        <taxon>Anelloviridae</taxon>
        <taxon>Betatorquevirus</taxon>
    </lineage>
</organism>
<evidence type="ECO:0000313" key="8">
    <source>
        <dbReference type="EMBL" id="XCH55928.1"/>
    </source>
</evidence>
<comment type="similarity">
    <text evidence="2 6">Belongs to the anelloviridae capsid protein family.</text>
</comment>
<comment type="function">
    <text evidence="6">Self-assembles to form an icosahedral capsid.</text>
</comment>
<reference evidence="8" key="1">
    <citation type="submission" date="2024-05" db="EMBL/GenBank/DDBJ databases">
        <authorList>
            <person name="Laubscher F."/>
            <person name="Chudzinski V."/>
            <person name="Cordey S."/>
            <person name="Hosszu-Fellous K."/>
            <person name="Kaiser L."/>
        </authorList>
    </citation>
    <scope>NUCLEOTIDE SEQUENCE</scope>
    <source>
        <strain evidence="8">GE-0898-24-202</strain>
    </source>
</reference>
<evidence type="ECO:0000256" key="3">
    <source>
        <dbReference type="ARBA" id="ARBA00022431"/>
    </source>
</evidence>
<dbReference type="GO" id="GO:0039615">
    <property type="term" value="C:T=1 icosahedral viral capsid"/>
    <property type="evidence" value="ECO:0007669"/>
    <property type="project" value="UniProtKB-UniRule"/>
</dbReference>
<evidence type="ECO:0000256" key="2">
    <source>
        <dbReference type="ARBA" id="ARBA00006131"/>
    </source>
</evidence>